<dbReference type="Proteomes" id="UP000605970">
    <property type="component" value="Unassembled WGS sequence"/>
</dbReference>
<protein>
    <recommendedName>
        <fullName evidence="3">SPRY domain-containing protein</fullName>
    </recommendedName>
</protein>
<proteinExistence type="predicted"/>
<gene>
    <name evidence="1" type="ORF">Mgra_00005762</name>
</gene>
<evidence type="ECO:0000313" key="2">
    <source>
        <dbReference type="Proteomes" id="UP000605970"/>
    </source>
</evidence>
<organism evidence="1 2">
    <name type="scientific">Meloidogyne graminicola</name>
    <dbReference type="NCBI Taxonomy" id="189291"/>
    <lineage>
        <taxon>Eukaryota</taxon>
        <taxon>Metazoa</taxon>
        <taxon>Ecdysozoa</taxon>
        <taxon>Nematoda</taxon>
        <taxon>Chromadorea</taxon>
        <taxon>Rhabditida</taxon>
        <taxon>Tylenchina</taxon>
        <taxon>Tylenchomorpha</taxon>
        <taxon>Tylenchoidea</taxon>
        <taxon>Meloidogynidae</taxon>
        <taxon>Meloidogyninae</taxon>
        <taxon>Meloidogyne</taxon>
    </lineage>
</organism>
<dbReference type="OrthoDB" id="5893641at2759"/>
<accession>A0A8S9ZN75</accession>
<evidence type="ECO:0008006" key="3">
    <source>
        <dbReference type="Google" id="ProtNLM"/>
    </source>
</evidence>
<dbReference type="EMBL" id="JABEBT010000050">
    <property type="protein sequence ID" value="KAF7634870.1"/>
    <property type="molecule type" value="Genomic_DNA"/>
</dbReference>
<comment type="caution">
    <text evidence="1">The sequence shown here is derived from an EMBL/GenBank/DDBJ whole genome shotgun (WGS) entry which is preliminary data.</text>
</comment>
<reference evidence="1" key="1">
    <citation type="journal article" date="2020" name="Ecol. Evol.">
        <title>Genome structure and content of the rice root-knot nematode (Meloidogyne graminicola).</title>
        <authorList>
            <person name="Phan N.T."/>
            <person name="Danchin E.G.J."/>
            <person name="Klopp C."/>
            <person name="Perfus-Barbeoch L."/>
            <person name="Kozlowski D.K."/>
            <person name="Koutsovoulos G.D."/>
            <person name="Lopez-Roques C."/>
            <person name="Bouchez O."/>
            <person name="Zahm M."/>
            <person name="Besnard G."/>
            <person name="Bellafiore S."/>
        </authorList>
    </citation>
    <scope>NUCLEOTIDE SEQUENCE</scope>
    <source>
        <strain evidence="1">VN-18</strain>
    </source>
</reference>
<dbReference type="Gene3D" id="2.60.120.920">
    <property type="match status" value="1"/>
</dbReference>
<dbReference type="InterPro" id="IPR043136">
    <property type="entry name" value="B30.2/SPRY_sf"/>
</dbReference>
<evidence type="ECO:0000313" key="1">
    <source>
        <dbReference type="EMBL" id="KAF7634870.1"/>
    </source>
</evidence>
<name>A0A8S9ZN75_9BILA</name>
<sequence>MKKTSIDFNKRIDSLTFEFGKLTNFNFKRVFFIPISNKWKGIDSDWNPCCPSKCVRTNTPRNFCTKGNGFIRLINDTTLNYNECKEHGENKLSFVYPETYYTKPDSCIYTLSYYEIKCKKEKQNNWWLEIGVHIKDMFIRLRANESLIMYGHCPHLYEYQINDGRKIKLENFCWGDEDIFGCGVIWPPKTMNGKLPYLFFTQNGKQIGKALVLNDNTSFHKYGPYVSLKCCSIETNFGNELNIIPFTFDIENKYAIDDLLKL</sequence>
<keyword evidence="2" id="KW-1185">Reference proteome</keyword>
<dbReference type="AlphaFoldDB" id="A0A8S9ZN75"/>